<accession>A0A0S4MMP6</accession>
<sequence>MHDADMGNGLTVEMAMCDVSVEGASWLARTAARSRFCAVASQSLTLPHLVVGVPQFLVCRKQRRVEMRAINITEIEVALLMSLHHCLYVYGQRCSARRQCLCASTTEWSGGRGRNEAGKCASDERQLLNAHARTTTSVGKEWRKITPVTILCVSEEEQREEVVEEAEEEDVD</sequence>
<dbReference type="Proteomes" id="UP000017246">
    <property type="component" value="Unassembled WGS sequence"/>
</dbReference>
<reference evidence="1" key="2">
    <citation type="submission" date="2015-11" db="EMBL/GenBank/DDBJ databases">
        <authorList>
            <person name="Zhang Y."/>
            <person name="Guo Z."/>
        </authorList>
    </citation>
    <scope>NUCLEOTIDE SEQUENCE</scope>
</reference>
<keyword evidence="1" id="KW-0547">Nucleotide-binding</keyword>
<reference evidence="1" key="1">
    <citation type="journal article" date="2013" name="Nature">
        <title>The genomes of four tapeworm species reveal adaptations to parasitism.</title>
        <authorList>
            <person name="Tsai I.J."/>
            <person name="Zarowiecki M."/>
            <person name="Holroyd N."/>
            <person name="Garciarrubio A."/>
            <person name="Sanchez-Flores A."/>
            <person name="Brooks K.L."/>
            <person name="Tracey A."/>
            <person name="Bobes R.J."/>
            <person name="Fragoso G."/>
            <person name="Sciutto E."/>
            <person name="Aslett M."/>
            <person name="Beasley H."/>
            <person name="Bennett H.M."/>
            <person name="Cai J."/>
            <person name="Camicia F."/>
            <person name="Clark R."/>
            <person name="Cucher M."/>
            <person name="De Silva N."/>
            <person name="Day T.A."/>
            <person name="Deplazes P."/>
            <person name="Estrada K."/>
            <person name="Fernandez C."/>
            <person name="Holland P.W."/>
            <person name="Hou J."/>
            <person name="Hu S."/>
            <person name="Huckvale T."/>
            <person name="Hung S.S."/>
            <person name="Kamenetzky L."/>
            <person name="Keane J.A."/>
            <person name="Kiss F."/>
            <person name="Koziol U."/>
            <person name="Lambert O."/>
            <person name="Liu K."/>
            <person name="Luo X."/>
            <person name="Luo Y."/>
            <person name="Macchiaroli N."/>
            <person name="Nichol S."/>
            <person name="Paps J."/>
            <person name="Parkinson J."/>
            <person name="Pouchkina-Stantcheva N."/>
            <person name="Riddiford N."/>
            <person name="Rosenzvit M."/>
            <person name="Salinas G."/>
            <person name="Wasmuth J.D."/>
            <person name="Zamanian M."/>
            <person name="Zheng Y."/>
            <person name="Cai X."/>
            <person name="Soberon X."/>
            <person name="Olson P.D."/>
            <person name="Laclette J.P."/>
            <person name="Brehm K."/>
            <person name="Berriman M."/>
            <person name="Garciarrubio A."/>
            <person name="Bobes R.J."/>
            <person name="Fragoso G."/>
            <person name="Sanchez-Flores A."/>
            <person name="Estrada K."/>
            <person name="Cevallos M.A."/>
            <person name="Morett E."/>
            <person name="Gonzalez V."/>
            <person name="Portillo T."/>
            <person name="Ochoa-Leyva A."/>
            <person name="Jose M.V."/>
            <person name="Sciutto E."/>
            <person name="Landa A."/>
            <person name="Jimenez L."/>
            <person name="Valdes V."/>
            <person name="Carrero J.C."/>
            <person name="Larralde C."/>
            <person name="Morales-Montor J."/>
            <person name="Limon-Lason J."/>
            <person name="Soberon X."/>
            <person name="Laclette J.P."/>
        </authorList>
    </citation>
    <scope>NUCLEOTIDE SEQUENCE [LARGE SCALE GENOMIC DNA]</scope>
</reference>
<keyword evidence="1" id="KW-0347">Helicase</keyword>
<proteinExistence type="predicted"/>
<keyword evidence="1" id="KW-0067">ATP-binding</keyword>
<organism evidence="1 2">
    <name type="scientific">Echinococcus multilocularis</name>
    <name type="common">Fox tapeworm</name>
    <dbReference type="NCBI Taxonomy" id="6211"/>
    <lineage>
        <taxon>Eukaryota</taxon>
        <taxon>Metazoa</taxon>
        <taxon>Spiralia</taxon>
        <taxon>Lophotrochozoa</taxon>
        <taxon>Platyhelminthes</taxon>
        <taxon>Cestoda</taxon>
        <taxon>Eucestoda</taxon>
        <taxon>Cyclophyllidea</taxon>
        <taxon>Taeniidae</taxon>
        <taxon>Echinococcus</taxon>
    </lineage>
</organism>
<dbReference type="EMBL" id="LN902846">
    <property type="protein sequence ID" value="CUT99686.1"/>
    <property type="molecule type" value="Genomic_DNA"/>
</dbReference>
<dbReference type="GO" id="GO:0004386">
    <property type="term" value="F:helicase activity"/>
    <property type="evidence" value="ECO:0007669"/>
    <property type="project" value="UniProtKB-KW"/>
</dbReference>
<evidence type="ECO:0000313" key="1">
    <source>
        <dbReference type="EMBL" id="CUT99686.1"/>
    </source>
</evidence>
<keyword evidence="1" id="KW-0378">Hydrolase</keyword>
<evidence type="ECO:0000313" key="2">
    <source>
        <dbReference type="Proteomes" id="UP000017246"/>
    </source>
</evidence>
<protein>
    <submittedName>
        <fullName evidence="1">ATP-dependent RNA Helicase</fullName>
    </submittedName>
</protein>
<dbReference type="AlphaFoldDB" id="A0A0S4MMP6"/>
<name>A0A0S4MMP6_ECHMU</name>
<keyword evidence="2" id="KW-1185">Reference proteome</keyword>